<name>A0A3A5LBL3_9GAMM</name>
<evidence type="ECO:0000313" key="4">
    <source>
        <dbReference type="Proteomes" id="UP000270757"/>
    </source>
</evidence>
<dbReference type="GeneID" id="48947093"/>
<evidence type="ECO:0000256" key="1">
    <source>
        <dbReference type="SAM" id="Coils"/>
    </source>
</evidence>
<dbReference type="Proteomes" id="UP000270757">
    <property type="component" value="Unassembled WGS sequence"/>
</dbReference>
<organism evidence="3 4">
    <name type="scientific">Legionella taurinensis</name>
    <dbReference type="NCBI Taxonomy" id="70611"/>
    <lineage>
        <taxon>Bacteria</taxon>
        <taxon>Pseudomonadati</taxon>
        <taxon>Pseudomonadota</taxon>
        <taxon>Gammaproteobacteria</taxon>
        <taxon>Legionellales</taxon>
        <taxon>Legionellaceae</taxon>
        <taxon>Legionella</taxon>
    </lineage>
</organism>
<evidence type="ECO:0000259" key="2">
    <source>
        <dbReference type="Pfam" id="PF07693"/>
    </source>
</evidence>
<dbReference type="RefSeq" id="WP_115300618.1">
    <property type="nucleotide sequence ID" value="NZ_CAAAIR010000006.1"/>
</dbReference>
<gene>
    <name evidence="3" type="ORF">D6J04_05925</name>
</gene>
<dbReference type="Pfam" id="PF07693">
    <property type="entry name" value="KAP_NTPase"/>
    <property type="match status" value="1"/>
</dbReference>
<dbReference type="EMBL" id="QZWB01000005">
    <property type="protein sequence ID" value="RJT47679.1"/>
    <property type="molecule type" value="Genomic_DNA"/>
</dbReference>
<dbReference type="SUPFAM" id="SSF52540">
    <property type="entry name" value="P-loop containing nucleoside triphosphate hydrolases"/>
    <property type="match status" value="1"/>
</dbReference>
<feature type="domain" description="KAP NTPase" evidence="2">
    <location>
        <begin position="19"/>
        <end position="310"/>
    </location>
</feature>
<reference evidence="3 4" key="1">
    <citation type="submission" date="2018-09" db="EMBL/GenBank/DDBJ databases">
        <title>Draft genome sequences of Legionella taurinensis isolated from water samples.</title>
        <authorList>
            <person name="Chakeri A."/>
            <person name="Allerberger F."/>
            <person name="Kundi M."/>
            <person name="Ruppitsch W."/>
            <person name="Schmid D."/>
        </authorList>
    </citation>
    <scope>NUCLEOTIDE SEQUENCE [LARGE SCALE GENOMIC DNA]</scope>
    <source>
        <strain evidence="3 4">4570-18-6</strain>
    </source>
</reference>
<dbReference type="AlphaFoldDB" id="A0A3A5LBL3"/>
<evidence type="ECO:0000313" key="3">
    <source>
        <dbReference type="EMBL" id="RJT47679.1"/>
    </source>
</evidence>
<comment type="caution">
    <text evidence="3">The sequence shown here is derived from an EMBL/GenBank/DDBJ whole genome shotgun (WGS) entry which is preliminary data.</text>
</comment>
<dbReference type="InterPro" id="IPR011646">
    <property type="entry name" value="KAP_P-loop"/>
</dbReference>
<feature type="coiled-coil region" evidence="1">
    <location>
        <begin position="147"/>
        <end position="174"/>
    </location>
</feature>
<dbReference type="InterPro" id="IPR027417">
    <property type="entry name" value="P-loop_NTPase"/>
</dbReference>
<accession>A0A3A5LBL3</accession>
<sequence>MELENLNTFESQDEFNRKIIANNLNILLSKLSISPMVIDGGWGIGKTIFCKKLINLIKENNTENICIYFDAFKADHTNEPLLAFFASISSFLPGKSVQKFKEITIPILRVITLGIAKAAASHFTGKYADEMMQNIANVAEDSTTSYLNSLFESYTQLEQNIKLLKDKLKEIAEQNPLYIFIDELDRCRPDFSIAMIEIVKHLFELDQIKFIFVANLDQINSALQHKYGLSNPNEKTYLDKFFKYQFKLSPDSKLESVHNSEKHFENKLKESNYEVVKSMVSDRMDFFKRMIVGNNLSLRDVEKLILYIEIDHVLVKNETKYVDNDDLYIRFFCIFLISTNNTAYEEIERGEINGIKLSKILGVAPETLQINTYSLDTNEELANFFLCNSKDHQFTQNINKAKNFQLSINDFKKRFNSHLHRFKLMNELK</sequence>
<dbReference type="Gene3D" id="3.40.50.300">
    <property type="entry name" value="P-loop containing nucleotide triphosphate hydrolases"/>
    <property type="match status" value="1"/>
</dbReference>
<keyword evidence="1" id="KW-0175">Coiled coil</keyword>
<protein>
    <recommendedName>
        <fullName evidence="2">KAP NTPase domain-containing protein</fullName>
    </recommendedName>
</protein>
<proteinExistence type="predicted"/>